<evidence type="ECO:0000259" key="1">
    <source>
        <dbReference type="Pfam" id="PF08291"/>
    </source>
</evidence>
<proteinExistence type="predicted"/>
<dbReference type="Pfam" id="PF09992">
    <property type="entry name" value="NAGPA"/>
    <property type="match status" value="1"/>
</dbReference>
<dbReference type="Pfam" id="PF08291">
    <property type="entry name" value="Peptidase_M15_3"/>
    <property type="match status" value="1"/>
</dbReference>
<evidence type="ECO:0000313" key="3">
    <source>
        <dbReference type="EMBL" id="DAE06041.1"/>
    </source>
</evidence>
<dbReference type="InterPro" id="IPR013230">
    <property type="entry name" value="Peptidase_M15A_C"/>
</dbReference>
<organism evidence="3">
    <name type="scientific">Siphoviridae sp. ctsxw88</name>
    <dbReference type="NCBI Taxonomy" id="2825701"/>
    <lineage>
        <taxon>Viruses</taxon>
        <taxon>Duplodnaviria</taxon>
        <taxon>Heunggongvirae</taxon>
        <taxon>Uroviricota</taxon>
        <taxon>Caudoviricetes</taxon>
    </lineage>
</organism>
<dbReference type="InterPro" id="IPR018711">
    <property type="entry name" value="NAGPA"/>
</dbReference>
<feature type="domain" description="Peptidase M15A C-terminal" evidence="1">
    <location>
        <begin position="21"/>
        <end position="119"/>
    </location>
</feature>
<protein>
    <submittedName>
        <fullName evidence="3">Peptidase</fullName>
    </submittedName>
</protein>
<accession>A0A8S5PI31</accession>
<feature type="domain" description="Phosphodiester glycosidase" evidence="2">
    <location>
        <begin position="186"/>
        <end position="333"/>
    </location>
</feature>
<dbReference type="SUPFAM" id="SSF55166">
    <property type="entry name" value="Hedgehog/DD-peptidase"/>
    <property type="match status" value="1"/>
</dbReference>
<sequence length="349" mass="38766">MIEKYSKSKHGNKKLSANFCVKEFACKDGSDYILIDTELVSLLQKIRNHFNKPVIINSAYRNPTYNKKVGGVSNSQHTKGTAADIVINGISPKTVAQYAEYLMPNNGGIGLYNSFTHVDTRANRSRWENFGKEKTVKGFYGYTENKSTTKYHVIGTTHIVEVEPKNIWAVETQKPTNQSPYNNFVNSIFFMAQANGLMYPQGIMVNGGKVLCNNPTHGKPVSTIIVHGENDVEFKKVADITKENNVWFAVSGYGIYPYITAVQEGFTGQFADVTRTTNRPIIGYRKSDNKIVIAVRANSNAQRAQETAKNLHLDFAISLDGGGSTTLKVNGTYKFKGDGRKLFGGLTWC</sequence>
<reference evidence="3" key="1">
    <citation type="journal article" date="2021" name="Proc. Natl. Acad. Sci. U.S.A.">
        <title>A Catalog of Tens of Thousands of Viruses from Human Metagenomes Reveals Hidden Associations with Chronic Diseases.</title>
        <authorList>
            <person name="Tisza M.J."/>
            <person name="Buck C.B."/>
        </authorList>
    </citation>
    <scope>NUCLEOTIDE SEQUENCE</scope>
    <source>
        <strain evidence="3">Ctsxw88</strain>
    </source>
</reference>
<dbReference type="EMBL" id="BK015425">
    <property type="protein sequence ID" value="DAE06041.1"/>
    <property type="molecule type" value="Genomic_DNA"/>
</dbReference>
<dbReference type="InterPro" id="IPR009045">
    <property type="entry name" value="Zn_M74/Hedgehog-like"/>
</dbReference>
<name>A0A8S5PI31_9CAUD</name>
<dbReference type="Gene3D" id="3.30.1380.10">
    <property type="match status" value="1"/>
</dbReference>
<evidence type="ECO:0000259" key="2">
    <source>
        <dbReference type="Pfam" id="PF09992"/>
    </source>
</evidence>